<dbReference type="GO" id="GO:0006412">
    <property type="term" value="P:translation"/>
    <property type="evidence" value="ECO:0007669"/>
    <property type="project" value="UniProtKB-UniRule"/>
</dbReference>
<dbReference type="GO" id="GO:0050567">
    <property type="term" value="F:glutaminyl-tRNA synthase (glutamine-hydrolyzing) activity"/>
    <property type="evidence" value="ECO:0007669"/>
    <property type="project" value="UniProtKB-UniRule"/>
</dbReference>
<comment type="caution">
    <text evidence="9">The sequence shown here is derived from an EMBL/GenBank/DDBJ whole genome shotgun (WGS) entry which is preliminary data.</text>
</comment>
<dbReference type="PANTHER" id="PTHR11895">
    <property type="entry name" value="TRANSAMIDASE"/>
    <property type="match status" value="1"/>
</dbReference>
<dbReference type="Gene3D" id="3.90.1300.10">
    <property type="entry name" value="Amidase signature (AS) domain"/>
    <property type="match status" value="1"/>
</dbReference>
<feature type="active site" description="Acyl-ester intermediate" evidence="7">
    <location>
        <position position="158"/>
    </location>
</feature>
<keyword evidence="3 7" id="KW-0547">Nucleotide-binding</keyword>
<evidence type="ECO:0000256" key="4">
    <source>
        <dbReference type="ARBA" id="ARBA00022840"/>
    </source>
</evidence>
<protein>
    <recommendedName>
        <fullName evidence="7">Glutamyl-tRNA(Gln) amidotransferase subunit A</fullName>
        <shortName evidence="7">Glu-ADT subunit A</shortName>
        <ecNumber evidence="7">6.3.5.7</ecNumber>
    </recommendedName>
</protein>
<reference evidence="9 10" key="1">
    <citation type="journal article" date="2015" name="Nature">
        <title>rRNA introns, odd ribosomes, and small enigmatic genomes across a large radiation of phyla.</title>
        <authorList>
            <person name="Brown C.T."/>
            <person name="Hug L.A."/>
            <person name="Thomas B.C."/>
            <person name="Sharon I."/>
            <person name="Castelle C.J."/>
            <person name="Singh A."/>
            <person name="Wilkins M.J."/>
            <person name="Williams K.H."/>
            <person name="Banfield J.F."/>
        </authorList>
    </citation>
    <scope>NUCLEOTIDE SEQUENCE [LARGE SCALE GENOMIC DNA]</scope>
</reference>
<keyword evidence="2 7" id="KW-0436">Ligase</keyword>
<keyword evidence="4 7" id="KW-0067">ATP-binding</keyword>
<comment type="catalytic activity">
    <reaction evidence="6 7">
        <text>L-glutamyl-tRNA(Gln) + L-glutamine + ATP + H2O = L-glutaminyl-tRNA(Gln) + L-glutamate + ADP + phosphate + H(+)</text>
        <dbReference type="Rhea" id="RHEA:17521"/>
        <dbReference type="Rhea" id="RHEA-COMP:9681"/>
        <dbReference type="Rhea" id="RHEA-COMP:9684"/>
        <dbReference type="ChEBI" id="CHEBI:15377"/>
        <dbReference type="ChEBI" id="CHEBI:15378"/>
        <dbReference type="ChEBI" id="CHEBI:29985"/>
        <dbReference type="ChEBI" id="CHEBI:30616"/>
        <dbReference type="ChEBI" id="CHEBI:43474"/>
        <dbReference type="ChEBI" id="CHEBI:58359"/>
        <dbReference type="ChEBI" id="CHEBI:78520"/>
        <dbReference type="ChEBI" id="CHEBI:78521"/>
        <dbReference type="ChEBI" id="CHEBI:456216"/>
        <dbReference type="EC" id="6.3.5.7"/>
    </reaction>
</comment>
<dbReference type="GO" id="GO:0016740">
    <property type="term" value="F:transferase activity"/>
    <property type="evidence" value="ECO:0007669"/>
    <property type="project" value="UniProtKB-KW"/>
</dbReference>
<comment type="function">
    <text evidence="7">Allows the formation of correctly charged Gln-tRNA(Gln) through the transamidation of misacylated Glu-tRNA(Gln) in organisms which lack glutaminyl-tRNA synthetase. The reaction takes place in the presence of glutamine and ATP through an activated gamma-phospho-Glu-tRNA(Gln).</text>
</comment>
<sequence>MNDLTSLTLTEVIESLKDKKFSLNELNKSYLERIRKLNPKLNAYLAVNDSCQKIPAAIKDVISTKDIITTASSKILANFVPPYDASVIKMLDTQGVGVIGKTNCDEFAMGSSGENSAYGPTKNPWNLNKVPGGSSSGSAAAVAADLCVFALGSDTGGSIRQPASLCGVVGLKPTYGRVSRYGLIAVTSSFDTIGPIIKSVDDAALVLEWISGEDKMDGNCYGKKFVRTPLRWTHNIRIGVPREYFGEGLDPKVKKVIQDAIKKLEELGAEIKEVSLPHSEYALAAYYIINTSEISSNLARFDGIRYGKSRDNFGEEVKRRIMLGTYALSSGYYDEYYVKAAKVRTLIKQDFEKAFEKCDVIVGPVSPTVAWNIGEKINDPLTMYLSDIYTISANLAGIPALSIPCGFVDRLPVGLQVLGKAWDEETILKVGFAYEQVTDWRKDKPKL</sequence>
<dbReference type="EC" id="6.3.5.7" evidence="7"/>
<comment type="subunit">
    <text evidence="7">Heterotrimer of A, B and C subunits.</text>
</comment>
<dbReference type="InterPro" id="IPR023631">
    <property type="entry name" value="Amidase_dom"/>
</dbReference>
<dbReference type="AlphaFoldDB" id="A0A0G0KIH7"/>
<dbReference type="InterPro" id="IPR004412">
    <property type="entry name" value="GatA"/>
</dbReference>
<dbReference type="Pfam" id="PF01425">
    <property type="entry name" value="Amidase"/>
    <property type="match status" value="1"/>
</dbReference>
<evidence type="ECO:0000256" key="6">
    <source>
        <dbReference type="ARBA" id="ARBA00047407"/>
    </source>
</evidence>
<dbReference type="PANTHER" id="PTHR11895:SF151">
    <property type="entry name" value="GLUTAMYL-TRNA(GLN) AMIDOTRANSFERASE SUBUNIT A"/>
    <property type="match status" value="1"/>
</dbReference>
<dbReference type="GO" id="GO:0005524">
    <property type="term" value="F:ATP binding"/>
    <property type="evidence" value="ECO:0007669"/>
    <property type="project" value="UniProtKB-KW"/>
</dbReference>
<dbReference type="NCBIfam" id="TIGR00132">
    <property type="entry name" value="gatA"/>
    <property type="match status" value="1"/>
</dbReference>
<gene>
    <name evidence="7" type="primary">gatA</name>
    <name evidence="9" type="ORF">US99_C0017G0010</name>
</gene>
<evidence type="ECO:0000313" key="9">
    <source>
        <dbReference type="EMBL" id="KKQ78577.1"/>
    </source>
</evidence>
<accession>A0A0G0KIH7</accession>
<dbReference type="InterPro" id="IPR036928">
    <property type="entry name" value="AS_sf"/>
</dbReference>
<feature type="active site" description="Charge relay system" evidence="7">
    <location>
        <position position="59"/>
    </location>
</feature>
<name>A0A0G0KIH7_9BACT</name>
<evidence type="ECO:0000259" key="8">
    <source>
        <dbReference type="Pfam" id="PF01425"/>
    </source>
</evidence>
<evidence type="ECO:0000256" key="7">
    <source>
        <dbReference type="HAMAP-Rule" id="MF_00120"/>
    </source>
</evidence>
<dbReference type="HAMAP" id="MF_00120">
    <property type="entry name" value="GatA"/>
    <property type="match status" value="1"/>
</dbReference>
<dbReference type="Proteomes" id="UP000034324">
    <property type="component" value="Unassembled WGS sequence"/>
</dbReference>
<evidence type="ECO:0000256" key="1">
    <source>
        <dbReference type="ARBA" id="ARBA00008069"/>
    </source>
</evidence>
<evidence type="ECO:0000256" key="3">
    <source>
        <dbReference type="ARBA" id="ARBA00022741"/>
    </source>
</evidence>
<dbReference type="SUPFAM" id="SSF75304">
    <property type="entry name" value="Amidase signature (AS) enzymes"/>
    <property type="match status" value="1"/>
</dbReference>
<organism evidence="9 10">
    <name type="scientific">Candidatus Daviesbacteria bacterium GW2011_GWF2_38_6</name>
    <dbReference type="NCBI Taxonomy" id="1618432"/>
    <lineage>
        <taxon>Bacteria</taxon>
        <taxon>Candidatus Daviesiibacteriota</taxon>
    </lineage>
</organism>
<feature type="active site" description="Charge relay system" evidence="7">
    <location>
        <position position="134"/>
    </location>
</feature>
<dbReference type="PROSITE" id="PS00571">
    <property type="entry name" value="AMIDASES"/>
    <property type="match status" value="1"/>
</dbReference>
<comment type="similarity">
    <text evidence="1 7">Belongs to the amidase family. GatA subfamily.</text>
</comment>
<dbReference type="GO" id="GO:0030956">
    <property type="term" value="C:glutamyl-tRNA(Gln) amidotransferase complex"/>
    <property type="evidence" value="ECO:0007669"/>
    <property type="project" value="InterPro"/>
</dbReference>
<dbReference type="InterPro" id="IPR020556">
    <property type="entry name" value="Amidase_CS"/>
</dbReference>
<dbReference type="EMBL" id="LBVC01000017">
    <property type="protein sequence ID" value="KKQ78577.1"/>
    <property type="molecule type" value="Genomic_DNA"/>
</dbReference>
<feature type="domain" description="Amidase" evidence="8">
    <location>
        <begin position="54"/>
        <end position="428"/>
    </location>
</feature>
<dbReference type="InterPro" id="IPR000120">
    <property type="entry name" value="Amidase"/>
</dbReference>
<keyword evidence="9" id="KW-0808">Transferase</keyword>
<evidence type="ECO:0000313" key="10">
    <source>
        <dbReference type="Proteomes" id="UP000034324"/>
    </source>
</evidence>
<proteinExistence type="inferred from homology"/>
<evidence type="ECO:0000256" key="5">
    <source>
        <dbReference type="ARBA" id="ARBA00022917"/>
    </source>
</evidence>
<evidence type="ECO:0000256" key="2">
    <source>
        <dbReference type="ARBA" id="ARBA00022598"/>
    </source>
</evidence>
<keyword evidence="5 7" id="KW-0648">Protein biosynthesis</keyword>
<dbReference type="PATRIC" id="fig|1618432.3.peg.282"/>